<comment type="similarity">
    <text evidence="1 7">Belongs to the DeoC/FbaB aldolase family. DeoC type 1 subfamily.</text>
</comment>
<dbReference type="InterPro" id="IPR028581">
    <property type="entry name" value="DeoC_typeI"/>
</dbReference>
<dbReference type="FunFam" id="3.20.20.70:FF:000044">
    <property type="entry name" value="Deoxyribose-phosphate aldolase"/>
    <property type="match status" value="1"/>
</dbReference>
<feature type="active site" description="Proton donor/acceptor" evidence="7">
    <location>
        <position position="90"/>
    </location>
</feature>
<reference evidence="8 9" key="1">
    <citation type="submission" date="2017-06" db="EMBL/GenBank/DDBJ databases">
        <title>Raineya orbicola gen. nov., sp. nov. a slightly thermophilic bacterium of the phylum Bacteroidetes and the description of Raineyaceae fam. nov.</title>
        <authorList>
            <person name="Albuquerque L."/>
            <person name="Polonia A.R.M."/>
            <person name="Barroso C."/>
            <person name="Froufe H.J.C."/>
            <person name="Lage O."/>
            <person name="Lobo-Da-Cunha A."/>
            <person name="Egas C."/>
            <person name="Da Costa M.S."/>
        </authorList>
    </citation>
    <scope>NUCLEOTIDE SEQUENCE [LARGE SCALE GENOMIC DNA]</scope>
    <source>
        <strain evidence="8 9">SPSPC-11</strain>
    </source>
</reference>
<evidence type="ECO:0000256" key="2">
    <source>
        <dbReference type="ARBA" id="ARBA00022490"/>
    </source>
</evidence>
<comment type="function">
    <text evidence="6 7">Catalyzes a reversible aldol reaction between acetaldehyde and D-glyceraldehyde 3-phosphate to generate 2-deoxy-D-ribose 5-phosphate.</text>
</comment>
<dbReference type="GO" id="GO:0004139">
    <property type="term" value="F:deoxyribose-phosphate aldolase activity"/>
    <property type="evidence" value="ECO:0007669"/>
    <property type="project" value="UniProtKB-UniRule"/>
</dbReference>
<protein>
    <recommendedName>
        <fullName evidence="7">Deoxyribose-phosphate aldolase</fullName>
        <shortName evidence="7">DERA</shortName>
        <ecNumber evidence="7">4.1.2.4</ecNumber>
    </recommendedName>
    <alternativeName>
        <fullName evidence="7">2-deoxy-D-ribose 5-phosphate aldolase</fullName>
    </alternativeName>
    <alternativeName>
        <fullName evidence="7">Phosphodeoxyriboaldolase</fullName>
        <shortName evidence="7">Deoxyriboaldolase</shortName>
    </alternativeName>
</protein>
<dbReference type="InterPro" id="IPR002915">
    <property type="entry name" value="DeoC/FbaB/LacD_aldolase"/>
</dbReference>
<accession>A0A2N3IG43</accession>
<keyword evidence="4 7" id="KW-0704">Schiff base</keyword>
<dbReference type="SMART" id="SM01133">
    <property type="entry name" value="DeoC"/>
    <property type="match status" value="1"/>
</dbReference>
<proteinExistence type="inferred from homology"/>
<evidence type="ECO:0000256" key="3">
    <source>
        <dbReference type="ARBA" id="ARBA00023239"/>
    </source>
</evidence>
<keyword evidence="9" id="KW-1185">Reference proteome</keyword>
<name>A0A2N3IG43_9BACT</name>
<dbReference type="EMBL" id="NKXO01000020">
    <property type="protein sequence ID" value="PKQ69275.1"/>
    <property type="molecule type" value="Genomic_DNA"/>
</dbReference>
<evidence type="ECO:0000256" key="1">
    <source>
        <dbReference type="ARBA" id="ARBA00010936"/>
    </source>
</evidence>
<dbReference type="PANTHER" id="PTHR10889">
    <property type="entry name" value="DEOXYRIBOSE-PHOSPHATE ALDOLASE"/>
    <property type="match status" value="1"/>
</dbReference>
<dbReference type="InterPro" id="IPR011343">
    <property type="entry name" value="DeoC"/>
</dbReference>
<comment type="catalytic activity">
    <reaction evidence="5 7">
        <text>2-deoxy-D-ribose 5-phosphate = D-glyceraldehyde 3-phosphate + acetaldehyde</text>
        <dbReference type="Rhea" id="RHEA:12821"/>
        <dbReference type="ChEBI" id="CHEBI:15343"/>
        <dbReference type="ChEBI" id="CHEBI:59776"/>
        <dbReference type="ChEBI" id="CHEBI:62877"/>
        <dbReference type="EC" id="4.1.2.4"/>
    </reaction>
</comment>
<evidence type="ECO:0000256" key="4">
    <source>
        <dbReference type="ARBA" id="ARBA00023270"/>
    </source>
</evidence>
<gene>
    <name evidence="7" type="primary">deoC</name>
    <name evidence="8" type="ORF">Rain11_1428</name>
</gene>
<dbReference type="EC" id="4.1.2.4" evidence="7"/>
<dbReference type="Proteomes" id="UP000233387">
    <property type="component" value="Unassembled WGS sequence"/>
</dbReference>
<dbReference type="GO" id="GO:0005737">
    <property type="term" value="C:cytoplasm"/>
    <property type="evidence" value="ECO:0007669"/>
    <property type="project" value="UniProtKB-SubCell"/>
</dbReference>
<evidence type="ECO:0000313" key="9">
    <source>
        <dbReference type="Proteomes" id="UP000233387"/>
    </source>
</evidence>
<evidence type="ECO:0000256" key="7">
    <source>
        <dbReference type="HAMAP-Rule" id="MF_00114"/>
    </source>
</evidence>
<evidence type="ECO:0000313" key="8">
    <source>
        <dbReference type="EMBL" id="PKQ69275.1"/>
    </source>
</evidence>
<keyword evidence="2 7" id="KW-0963">Cytoplasm</keyword>
<sequence length="222" mass="24515">MLALNKYIEHTCLKPLTTYADIDKLITEAKEYNFLGVCVPPYWVEKAHRDLRGTDIKVVTVIGFPLGYERTATKRREMEVAIQDGADELDMVMTLSAFATGAYDWVKIEIAQLAKLAHEKEKILKVILETAYWTDEQIALACKIATEAGADFVKTSTGFASAGAKVEHIRLMRKNCPDTIGIKASGGIKDLQTALTMIEAGAERIGTSSGVNIMQEWLAQKS</sequence>
<comment type="subcellular location">
    <subcellularLocation>
        <location evidence="7">Cytoplasm</location>
    </subcellularLocation>
</comment>
<dbReference type="RefSeq" id="WP_101358699.1">
    <property type="nucleotide sequence ID" value="NZ_NKXO01000020.1"/>
</dbReference>
<feature type="active site" description="Schiff-base intermediate with acetaldehyde" evidence="7">
    <location>
        <position position="154"/>
    </location>
</feature>
<evidence type="ECO:0000256" key="5">
    <source>
        <dbReference type="ARBA" id="ARBA00048791"/>
    </source>
</evidence>
<dbReference type="Pfam" id="PF01791">
    <property type="entry name" value="DeoC"/>
    <property type="match status" value="1"/>
</dbReference>
<dbReference type="CDD" id="cd00959">
    <property type="entry name" value="DeoC"/>
    <property type="match status" value="1"/>
</dbReference>
<dbReference type="PIRSF" id="PIRSF001357">
    <property type="entry name" value="DeoC"/>
    <property type="match status" value="1"/>
</dbReference>
<evidence type="ECO:0000256" key="6">
    <source>
        <dbReference type="ARBA" id="ARBA00056337"/>
    </source>
</evidence>
<comment type="pathway">
    <text evidence="7">Carbohydrate degradation; 2-deoxy-D-ribose 1-phosphate degradation; D-glyceraldehyde 3-phosphate and acetaldehyde from 2-deoxy-alpha-D-ribose 1-phosphate: step 2/2.</text>
</comment>
<dbReference type="HAMAP" id="MF_00114">
    <property type="entry name" value="DeoC_type1"/>
    <property type="match status" value="1"/>
</dbReference>
<comment type="caution">
    <text evidence="8">The sequence shown here is derived from an EMBL/GenBank/DDBJ whole genome shotgun (WGS) entry which is preliminary data.</text>
</comment>
<dbReference type="AlphaFoldDB" id="A0A2N3IG43"/>
<dbReference type="Gene3D" id="3.20.20.70">
    <property type="entry name" value="Aldolase class I"/>
    <property type="match status" value="1"/>
</dbReference>
<keyword evidence="3 7" id="KW-0456">Lyase</keyword>
<feature type="active site" description="Proton donor/acceptor" evidence="7">
    <location>
        <position position="183"/>
    </location>
</feature>
<dbReference type="SUPFAM" id="SSF51569">
    <property type="entry name" value="Aldolase"/>
    <property type="match status" value="1"/>
</dbReference>
<dbReference type="GO" id="GO:0016052">
    <property type="term" value="P:carbohydrate catabolic process"/>
    <property type="evidence" value="ECO:0007669"/>
    <property type="project" value="TreeGrafter"/>
</dbReference>
<organism evidence="8 9">
    <name type="scientific">Raineya orbicola</name>
    <dbReference type="NCBI Taxonomy" id="2016530"/>
    <lineage>
        <taxon>Bacteria</taxon>
        <taxon>Pseudomonadati</taxon>
        <taxon>Bacteroidota</taxon>
        <taxon>Cytophagia</taxon>
        <taxon>Cytophagales</taxon>
        <taxon>Raineyaceae</taxon>
        <taxon>Raineya</taxon>
    </lineage>
</organism>
<dbReference type="PANTHER" id="PTHR10889:SF1">
    <property type="entry name" value="DEOXYRIBOSE-PHOSPHATE ALDOLASE"/>
    <property type="match status" value="1"/>
</dbReference>
<dbReference type="InterPro" id="IPR013785">
    <property type="entry name" value="Aldolase_TIM"/>
</dbReference>
<dbReference type="OrthoDB" id="9778711at2"/>
<dbReference type="NCBIfam" id="TIGR00126">
    <property type="entry name" value="deoC"/>
    <property type="match status" value="1"/>
</dbReference>
<dbReference type="UniPathway" id="UPA00002">
    <property type="reaction ID" value="UER00468"/>
</dbReference>
<dbReference type="GO" id="GO:0009264">
    <property type="term" value="P:deoxyribonucleotide catabolic process"/>
    <property type="evidence" value="ECO:0007669"/>
    <property type="project" value="UniProtKB-UniRule"/>
</dbReference>
<dbReference type="GO" id="GO:0006018">
    <property type="term" value="P:2-deoxyribose 1-phosphate catabolic process"/>
    <property type="evidence" value="ECO:0007669"/>
    <property type="project" value="UniProtKB-UniRule"/>
</dbReference>